<name>A0ACC2C8R2_DIPCM</name>
<comment type="caution">
    <text evidence="1">The sequence shown here is derived from an EMBL/GenBank/DDBJ whole genome shotgun (WGS) entry which is preliminary data.</text>
</comment>
<accession>A0ACC2C8R2</accession>
<evidence type="ECO:0000313" key="2">
    <source>
        <dbReference type="Proteomes" id="UP001162992"/>
    </source>
</evidence>
<dbReference type="Proteomes" id="UP001162992">
    <property type="component" value="Chromosome 11"/>
</dbReference>
<keyword evidence="2" id="KW-1185">Reference proteome</keyword>
<gene>
    <name evidence="1" type="ORF">O6H91_11G040700</name>
</gene>
<reference evidence="2" key="1">
    <citation type="journal article" date="2024" name="Proc. Natl. Acad. Sci. U.S.A.">
        <title>Extraordinary preservation of gene collinearity over three hundred million years revealed in homosporous lycophytes.</title>
        <authorList>
            <person name="Li C."/>
            <person name="Wickell D."/>
            <person name="Kuo L.Y."/>
            <person name="Chen X."/>
            <person name="Nie B."/>
            <person name="Liao X."/>
            <person name="Peng D."/>
            <person name="Ji J."/>
            <person name="Jenkins J."/>
            <person name="Williams M."/>
            <person name="Shu S."/>
            <person name="Plott C."/>
            <person name="Barry K."/>
            <person name="Rajasekar S."/>
            <person name="Grimwood J."/>
            <person name="Han X."/>
            <person name="Sun S."/>
            <person name="Hou Z."/>
            <person name="He W."/>
            <person name="Dai G."/>
            <person name="Sun C."/>
            <person name="Schmutz J."/>
            <person name="Leebens-Mack J.H."/>
            <person name="Li F.W."/>
            <person name="Wang L."/>
        </authorList>
    </citation>
    <scope>NUCLEOTIDE SEQUENCE [LARGE SCALE GENOMIC DNA]</scope>
    <source>
        <strain evidence="2">cv. PW_Plant_1</strain>
    </source>
</reference>
<sequence>MILYGSCSNLMLQNVKLCSTRNATSEDSSSLHDEMLWESSSPRILVRCFHNVCSSGQEKHMDDIGKMNELAEFVYKIKAYFANCNLFRYLNCTSFAALIDI</sequence>
<protein>
    <submittedName>
        <fullName evidence="1">Uncharacterized protein</fullName>
    </submittedName>
</protein>
<proteinExistence type="predicted"/>
<evidence type="ECO:0000313" key="1">
    <source>
        <dbReference type="EMBL" id="KAJ7538268.1"/>
    </source>
</evidence>
<organism evidence="1 2">
    <name type="scientific">Diphasiastrum complanatum</name>
    <name type="common">Issler's clubmoss</name>
    <name type="synonym">Lycopodium complanatum</name>
    <dbReference type="NCBI Taxonomy" id="34168"/>
    <lineage>
        <taxon>Eukaryota</taxon>
        <taxon>Viridiplantae</taxon>
        <taxon>Streptophyta</taxon>
        <taxon>Embryophyta</taxon>
        <taxon>Tracheophyta</taxon>
        <taxon>Lycopodiopsida</taxon>
        <taxon>Lycopodiales</taxon>
        <taxon>Lycopodiaceae</taxon>
        <taxon>Lycopodioideae</taxon>
        <taxon>Diphasiastrum</taxon>
    </lineage>
</organism>
<dbReference type="EMBL" id="CM055102">
    <property type="protein sequence ID" value="KAJ7538268.1"/>
    <property type="molecule type" value="Genomic_DNA"/>
</dbReference>